<sequence>MRLSIAGHRDTSREETCLSCLNALRGILRAKYAHTGEETVDQILMILNYQPLFIGQVYTTVSSVGDNQGNVVEGAEALNGFEPLRGKVLLVMDKEGIYLYESSMLVPKYRLMFWSIANPDSIERVKLTCDPTTQANRISLFTRTHSFELVTDRTLVDHIENTRPIKQHLLRDVEILVSSLRELQPRRGVEASGDQPPRPHQYQASSITPVRHQWEYQADKYVADRNEATKLDGELQSALDQFVGNEETEMMWLALAFDLEEIQSDGKIPLSDHRSGVIE</sequence>
<dbReference type="Proteomes" id="UP001164746">
    <property type="component" value="Chromosome 3"/>
</dbReference>
<name>A0ABY7DZ24_MYAAR</name>
<feature type="region of interest" description="Disordered" evidence="1">
    <location>
        <begin position="186"/>
        <end position="207"/>
    </location>
</feature>
<reference evidence="2" key="1">
    <citation type="submission" date="2022-11" db="EMBL/GenBank/DDBJ databases">
        <title>Centuries of genome instability and evolution in soft-shell clam transmissible cancer (bioRxiv).</title>
        <authorList>
            <person name="Hart S.F.M."/>
            <person name="Yonemitsu M.A."/>
            <person name="Giersch R.M."/>
            <person name="Beal B.F."/>
            <person name="Arriagada G."/>
            <person name="Davis B.W."/>
            <person name="Ostrander E.A."/>
            <person name="Goff S.P."/>
            <person name="Metzger M.J."/>
        </authorList>
    </citation>
    <scope>NUCLEOTIDE SEQUENCE</scope>
    <source>
        <strain evidence="2">MELC-2E11</strain>
        <tissue evidence="2">Siphon/mantle</tissue>
    </source>
</reference>
<accession>A0ABY7DZ24</accession>
<evidence type="ECO:0000313" key="2">
    <source>
        <dbReference type="EMBL" id="WAR00161.1"/>
    </source>
</evidence>
<dbReference type="EMBL" id="CP111014">
    <property type="protein sequence ID" value="WAR00161.1"/>
    <property type="molecule type" value="Genomic_DNA"/>
</dbReference>
<proteinExistence type="predicted"/>
<keyword evidence="3" id="KW-1185">Reference proteome</keyword>
<gene>
    <name evidence="2" type="ORF">MAR_024533</name>
</gene>
<organism evidence="2 3">
    <name type="scientific">Mya arenaria</name>
    <name type="common">Soft-shell clam</name>
    <dbReference type="NCBI Taxonomy" id="6604"/>
    <lineage>
        <taxon>Eukaryota</taxon>
        <taxon>Metazoa</taxon>
        <taxon>Spiralia</taxon>
        <taxon>Lophotrochozoa</taxon>
        <taxon>Mollusca</taxon>
        <taxon>Bivalvia</taxon>
        <taxon>Autobranchia</taxon>
        <taxon>Heteroconchia</taxon>
        <taxon>Euheterodonta</taxon>
        <taxon>Imparidentia</taxon>
        <taxon>Neoheterodontei</taxon>
        <taxon>Myida</taxon>
        <taxon>Myoidea</taxon>
        <taxon>Myidae</taxon>
        <taxon>Mya</taxon>
    </lineage>
</organism>
<evidence type="ECO:0000313" key="3">
    <source>
        <dbReference type="Proteomes" id="UP001164746"/>
    </source>
</evidence>
<protein>
    <submittedName>
        <fullName evidence="2">Uncharacterized protein</fullName>
    </submittedName>
</protein>
<evidence type="ECO:0000256" key="1">
    <source>
        <dbReference type="SAM" id="MobiDB-lite"/>
    </source>
</evidence>